<dbReference type="RefSeq" id="WP_089273936.1">
    <property type="nucleotide sequence ID" value="NZ_FZOC01000003.1"/>
</dbReference>
<feature type="domain" description="DUF985" evidence="1">
    <location>
        <begin position="18"/>
        <end position="155"/>
    </location>
</feature>
<dbReference type="EMBL" id="FZOC01000003">
    <property type="protein sequence ID" value="SNR90555.1"/>
    <property type="molecule type" value="Genomic_DNA"/>
</dbReference>
<dbReference type="AlphaFoldDB" id="A0A239A4J2"/>
<evidence type="ECO:0000313" key="3">
    <source>
        <dbReference type="Proteomes" id="UP000198324"/>
    </source>
</evidence>
<protein>
    <recommendedName>
        <fullName evidence="1">DUF985 domain-containing protein</fullName>
    </recommendedName>
</protein>
<evidence type="ECO:0000313" key="2">
    <source>
        <dbReference type="EMBL" id="SNR90555.1"/>
    </source>
</evidence>
<dbReference type="PANTHER" id="PTHR33387">
    <property type="entry name" value="RMLC-LIKE JELLY ROLL FOLD PROTEIN"/>
    <property type="match status" value="1"/>
</dbReference>
<organism evidence="2 3">
    <name type="scientific">Humidesulfovibrio mexicanus</name>
    <dbReference type="NCBI Taxonomy" id="147047"/>
    <lineage>
        <taxon>Bacteria</taxon>
        <taxon>Pseudomonadati</taxon>
        <taxon>Thermodesulfobacteriota</taxon>
        <taxon>Desulfovibrionia</taxon>
        <taxon>Desulfovibrionales</taxon>
        <taxon>Desulfovibrionaceae</taxon>
        <taxon>Humidesulfovibrio</taxon>
    </lineage>
</organism>
<gene>
    <name evidence="2" type="ORF">SAMN04488503_1830</name>
</gene>
<dbReference type="InterPro" id="IPR039935">
    <property type="entry name" value="YML079W-like"/>
</dbReference>
<dbReference type="InterPro" id="IPR011051">
    <property type="entry name" value="RmlC_Cupin_sf"/>
</dbReference>
<dbReference type="OrthoDB" id="9798288at2"/>
<reference evidence="2 3" key="1">
    <citation type="submission" date="2017-06" db="EMBL/GenBank/DDBJ databases">
        <authorList>
            <person name="Kim H.J."/>
            <person name="Triplett B.A."/>
        </authorList>
    </citation>
    <scope>NUCLEOTIDE SEQUENCE [LARGE SCALE GENOMIC DNA]</scope>
    <source>
        <strain evidence="2 3">DSM 13116</strain>
    </source>
</reference>
<proteinExistence type="predicted"/>
<dbReference type="Gene3D" id="2.60.120.10">
    <property type="entry name" value="Jelly Rolls"/>
    <property type="match status" value="1"/>
</dbReference>
<dbReference type="InterPro" id="IPR009327">
    <property type="entry name" value="Cupin_DUF985"/>
</dbReference>
<dbReference type="Proteomes" id="UP000198324">
    <property type="component" value="Unassembled WGS sequence"/>
</dbReference>
<dbReference type="PANTHER" id="PTHR33387:SF3">
    <property type="entry name" value="DUF985 DOMAIN-CONTAINING PROTEIN"/>
    <property type="match status" value="1"/>
</dbReference>
<dbReference type="InterPro" id="IPR014710">
    <property type="entry name" value="RmlC-like_jellyroll"/>
</dbReference>
<evidence type="ECO:0000259" key="1">
    <source>
        <dbReference type="Pfam" id="PF06172"/>
    </source>
</evidence>
<sequence>MTSPHRGPLPEDPEVLAIVKALGLVPLPQEGGLYAETYRSARILPAFSAGPQQTGPRACATAIYYLVTPTRFSALHRVASTEIFHFYLGDSVHMLQLGPDGQGKSLVIGANLAAGERPQVVVPRGVWQGTRLAPGGRFALLGCTVSPGFDFADYEHGDRARLTRQYPAWEADIAALTPEGERQADLPARG</sequence>
<keyword evidence="3" id="KW-1185">Reference proteome</keyword>
<accession>A0A239A4J2</accession>
<dbReference type="SUPFAM" id="SSF51182">
    <property type="entry name" value="RmlC-like cupins"/>
    <property type="match status" value="1"/>
</dbReference>
<name>A0A239A4J2_9BACT</name>
<dbReference type="CDD" id="cd06121">
    <property type="entry name" value="cupin_YML079wp"/>
    <property type="match status" value="1"/>
</dbReference>
<dbReference type="Pfam" id="PF06172">
    <property type="entry name" value="Cupin_5"/>
    <property type="match status" value="1"/>
</dbReference>